<dbReference type="InterPro" id="IPR004358">
    <property type="entry name" value="Sig_transdc_His_kin-like_C"/>
</dbReference>
<keyword evidence="7" id="KW-0418">Kinase</keyword>
<evidence type="ECO:0000256" key="10">
    <source>
        <dbReference type="ARBA" id="ARBA00023136"/>
    </source>
</evidence>
<dbReference type="PRINTS" id="PR00344">
    <property type="entry name" value="BCTRLSENSOR"/>
</dbReference>
<accession>A0A2G4YPS7</accession>
<dbReference type="SUPFAM" id="SSF55874">
    <property type="entry name" value="ATPase domain of HSP90 chaperone/DNA topoisomerase II/histidine kinase"/>
    <property type="match status" value="1"/>
</dbReference>
<comment type="catalytic activity">
    <reaction evidence="1">
        <text>ATP + protein L-histidine = ADP + protein N-phospho-L-histidine.</text>
        <dbReference type="EC" id="2.7.13.3"/>
    </reaction>
</comment>
<keyword evidence="6" id="KW-0547">Nucleotide-binding</keyword>
<dbReference type="PANTHER" id="PTHR43047:SF72">
    <property type="entry name" value="OSMOSENSING HISTIDINE PROTEIN KINASE SLN1"/>
    <property type="match status" value="1"/>
</dbReference>
<dbReference type="Proteomes" id="UP000229730">
    <property type="component" value="Unassembled WGS sequence"/>
</dbReference>
<evidence type="ECO:0000256" key="11">
    <source>
        <dbReference type="SAM" id="Phobius"/>
    </source>
</evidence>
<evidence type="ECO:0000256" key="6">
    <source>
        <dbReference type="ARBA" id="ARBA00022741"/>
    </source>
</evidence>
<dbReference type="FunFam" id="1.10.287.130:FF:000038">
    <property type="entry name" value="Sensory transduction histidine kinase"/>
    <property type="match status" value="1"/>
</dbReference>
<dbReference type="CDD" id="cd00082">
    <property type="entry name" value="HisKA"/>
    <property type="match status" value="1"/>
</dbReference>
<comment type="caution">
    <text evidence="13">The sequence shown here is derived from an EMBL/GenBank/DDBJ whole genome shotgun (WGS) entry which is preliminary data.</text>
</comment>
<dbReference type="InterPro" id="IPR003594">
    <property type="entry name" value="HATPase_dom"/>
</dbReference>
<dbReference type="Gene3D" id="3.30.565.10">
    <property type="entry name" value="Histidine kinase-like ATPase, C-terminal domain"/>
    <property type="match status" value="1"/>
</dbReference>
<dbReference type="GO" id="GO:0005524">
    <property type="term" value="F:ATP binding"/>
    <property type="evidence" value="ECO:0007669"/>
    <property type="project" value="UniProtKB-KW"/>
</dbReference>
<keyword evidence="11" id="KW-1133">Transmembrane helix</keyword>
<keyword evidence="8" id="KW-0067">ATP-binding</keyword>
<evidence type="ECO:0000256" key="1">
    <source>
        <dbReference type="ARBA" id="ARBA00000085"/>
    </source>
</evidence>
<dbReference type="PROSITE" id="PS50109">
    <property type="entry name" value="HIS_KIN"/>
    <property type="match status" value="1"/>
</dbReference>
<name>A0A2G4YPS7_9PROT</name>
<evidence type="ECO:0000256" key="3">
    <source>
        <dbReference type="ARBA" id="ARBA00012438"/>
    </source>
</evidence>
<feature type="transmembrane region" description="Helical" evidence="11">
    <location>
        <begin position="439"/>
        <end position="459"/>
    </location>
</feature>
<evidence type="ECO:0000256" key="5">
    <source>
        <dbReference type="ARBA" id="ARBA00022679"/>
    </source>
</evidence>
<evidence type="ECO:0000256" key="7">
    <source>
        <dbReference type="ARBA" id="ARBA00022777"/>
    </source>
</evidence>
<evidence type="ECO:0000256" key="4">
    <source>
        <dbReference type="ARBA" id="ARBA00022553"/>
    </source>
</evidence>
<gene>
    <name evidence="13" type="ORF">CRD36_10905</name>
</gene>
<dbReference type="InParanoid" id="A0A2G4YPS7"/>
<protein>
    <recommendedName>
        <fullName evidence="3">histidine kinase</fullName>
        <ecNumber evidence="3">2.7.13.3</ecNumber>
    </recommendedName>
</protein>
<evidence type="ECO:0000256" key="9">
    <source>
        <dbReference type="ARBA" id="ARBA00023012"/>
    </source>
</evidence>
<feature type="transmembrane region" description="Helical" evidence="11">
    <location>
        <begin position="15"/>
        <end position="35"/>
    </location>
</feature>
<dbReference type="PANTHER" id="PTHR43047">
    <property type="entry name" value="TWO-COMPONENT HISTIDINE PROTEIN KINASE"/>
    <property type="match status" value="1"/>
</dbReference>
<keyword evidence="11" id="KW-0812">Transmembrane</keyword>
<dbReference type="Gene3D" id="1.10.287.130">
    <property type="match status" value="1"/>
</dbReference>
<keyword evidence="4" id="KW-0597">Phosphoprotein</keyword>
<dbReference type="InterPro" id="IPR011990">
    <property type="entry name" value="TPR-like_helical_dom_sf"/>
</dbReference>
<dbReference type="Gene3D" id="1.25.40.10">
    <property type="entry name" value="Tetratricopeptide repeat domain"/>
    <property type="match status" value="1"/>
</dbReference>
<reference evidence="13 14" key="1">
    <citation type="submission" date="2017-10" db="EMBL/GenBank/DDBJ databases">
        <title>Frigbacter circumglobatus gen. nov. sp. nov., isolated from sediment cultured in situ.</title>
        <authorList>
            <person name="Zhao Z."/>
        </authorList>
    </citation>
    <scope>NUCLEOTIDE SEQUENCE [LARGE SCALE GENOMIC DNA]</scope>
    <source>
        <strain evidence="13 14">ZYL</strain>
    </source>
</reference>
<proteinExistence type="predicted"/>
<keyword evidence="10 11" id="KW-0472">Membrane</keyword>
<feature type="domain" description="Histidine kinase" evidence="12">
    <location>
        <begin position="487"/>
        <end position="709"/>
    </location>
</feature>
<dbReference type="AlphaFoldDB" id="A0A2G4YPS7"/>
<dbReference type="InterPro" id="IPR003661">
    <property type="entry name" value="HisK_dim/P_dom"/>
</dbReference>
<dbReference type="InterPro" id="IPR036890">
    <property type="entry name" value="HATPase_C_sf"/>
</dbReference>
<dbReference type="InterPro" id="IPR036097">
    <property type="entry name" value="HisK_dim/P_sf"/>
</dbReference>
<dbReference type="EMBL" id="PDEM01000024">
    <property type="protein sequence ID" value="PHZ84319.1"/>
    <property type="molecule type" value="Genomic_DNA"/>
</dbReference>
<dbReference type="GO" id="GO:0009927">
    <property type="term" value="F:histidine phosphotransfer kinase activity"/>
    <property type="evidence" value="ECO:0007669"/>
    <property type="project" value="TreeGrafter"/>
</dbReference>
<dbReference type="SMART" id="SM00387">
    <property type="entry name" value="HATPase_c"/>
    <property type="match status" value="1"/>
</dbReference>
<evidence type="ECO:0000259" key="12">
    <source>
        <dbReference type="PROSITE" id="PS50109"/>
    </source>
</evidence>
<dbReference type="GO" id="GO:0000155">
    <property type="term" value="F:phosphorelay sensor kinase activity"/>
    <property type="evidence" value="ECO:0007669"/>
    <property type="project" value="InterPro"/>
</dbReference>
<keyword evidence="14" id="KW-1185">Reference proteome</keyword>
<dbReference type="SUPFAM" id="SSF47384">
    <property type="entry name" value="Homodimeric domain of signal transducing histidine kinase"/>
    <property type="match status" value="1"/>
</dbReference>
<keyword evidence="9" id="KW-0902">Two-component regulatory system</keyword>
<dbReference type="SUPFAM" id="SSF48452">
    <property type="entry name" value="TPR-like"/>
    <property type="match status" value="2"/>
</dbReference>
<dbReference type="GO" id="GO:0005886">
    <property type="term" value="C:plasma membrane"/>
    <property type="evidence" value="ECO:0007669"/>
    <property type="project" value="TreeGrafter"/>
</dbReference>
<evidence type="ECO:0000256" key="2">
    <source>
        <dbReference type="ARBA" id="ARBA00004370"/>
    </source>
</evidence>
<dbReference type="InterPro" id="IPR005467">
    <property type="entry name" value="His_kinase_dom"/>
</dbReference>
<comment type="subcellular location">
    <subcellularLocation>
        <location evidence="2">Membrane</location>
    </subcellularLocation>
</comment>
<dbReference type="EC" id="2.7.13.3" evidence="3"/>
<evidence type="ECO:0000256" key="8">
    <source>
        <dbReference type="ARBA" id="ARBA00022840"/>
    </source>
</evidence>
<dbReference type="Pfam" id="PF02518">
    <property type="entry name" value="HATPase_c"/>
    <property type="match status" value="1"/>
</dbReference>
<dbReference type="Pfam" id="PF00512">
    <property type="entry name" value="HisKA"/>
    <property type="match status" value="1"/>
</dbReference>
<organism evidence="13 14">
    <name type="scientific">Paremcibacter congregatus</name>
    <dbReference type="NCBI Taxonomy" id="2043170"/>
    <lineage>
        <taxon>Bacteria</taxon>
        <taxon>Pseudomonadati</taxon>
        <taxon>Pseudomonadota</taxon>
        <taxon>Alphaproteobacteria</taxon>
        <taxon>Emcibacterales</taxon>
        <taxon>Emcibacteraceae</taxon>
        <taxon>Paremcibacter</taxon>
    </lineage>
</organism>
<keyword evidence="5" id="KW-0808">Transferase</keyword>
<evidence type="ECO:0000313" key="14">
    <source>
        <dbReference type="Proteomes" id="UP000229730"/>
    </source>
</evidence>
<evidence type="ECO:0000313" key="13">
    <source>
        <dbReference type="EMBL" id="PHZ84319.1"/>
    </source>
</evidence>
<dbReference type="SMART" id="SM00388">
    <property type="entry name" value="HisKA"/>
    <property type="match status" value="1"/>
</dbReference>
<sequence length="711" mass="80597">MYESVVLPKLGIQKYYVIFLLALAGFLVCSFSLRAEEESSIEPFRFAAQQFIDKARPLYGQDIHYGLKSAEVLITDAATPENLEQVFLVLNYYYALEDKEKMRAYADQLAVLAQKLDRPDMTRLVEIYRSYTLALDGDYNAAIRELEAQLKTALEIRDHLAAVMLYDALALLEPFQGEFYIALQYAEKATRLLRHVPYEKRLRLHLYNTLTYVYTELEDLDKTLEFANLALDMVKETGLYMDISTVVYNVGLALQSEKNYVLADRYLEELLIFYKESGQVEQNIYPYYGLALNAYEQKKYPLSLSYVERALLFADTSEDFAVSLRQLGAELYALTGQVDKARDYRSRVEAFFSANPSYQNSQWANLNLRMDAEIAFAEGRYKNAYRIFAQYNEKALAQAEKSFSNDVYKLRAGLEATMRIEKAEQGILLERGELKIQQMMFLVGAFLVVLVVVLGALVVQRRTVVALERSQREAEDANQSKTEFLANMSHELRTPLNAIIGFSEMMTGKVYGPLGHKNYDEYADMINSSGHHLLNIISDILDMSKVENGALALHELECDLVEFVQAAIRVFADQARDRDIALQLDAPDNLPLLSADLRILNQILYNALSNALKFNRQGGRIEISLMQKPDTGGMRIMVSDTGIGMTEEELVHVMKPFAQVQNSLTRAHEGTGLGLPLMAAFMKLHGGTLDVTSEKDQGTTLIMDFPPSRTL</sequence>